<feature type="domain" description="AMP-binding enzyme C-terminal" evidence="4">
    <location>
        <begin position="478"/>
        <end position="554"/>
    </location>
</feature>
<dbReference type="EMBL" id="JAWLKB010000009">
    <property type="protein sequence ID" value="MDV6268979.1"/>
    <property type="molecule type" value="Genomic_DNA"/>
</dbReference>
<dbReference type="Pfam" id="PF00501">
    <property type="entry name" value="AMP-binding"/>
    <property type="match status" value="1"/>
</dbReference>
<evidence type="ECO:0000259" key="3">
    <source>
        <dbReference type="Pfam" id="PF00501"/>
    </source>
</evidence>
<organism evidence="5 6">
    <name type="scientific">Rhodococcus globerulus</name>
    <dbReference type="NCBI Taxonomy" id="33008"/>
    <lineage>
        <taxon>Bacteria</taxon>
        <taxon>Bacillati</taxon>
        <taxon>Actinomycetota</taxon>
        <taxon>Actinomycetes</taxon>
        <taxon>Mycobacteriales</taxon>
        <taxon>Nocardiaceae</taxon>
        <taxon>Rhodococcus</taxon>
    </lineage>
</organism>
<proteinExistence type="inferred from homology"/>
<dbReference type="InterPro" id="IPR000873">
    <property type="entry name" value="AMP-dep_synth/lig_dom"/>
</dbReference>
<dbReference type="SUPFAM" id="SSF56801">
    <property type="entry name" value="Acetyl-CoA synthetase-like"/>
    <property type="match status" value="1"/>
</dbReference>
<dbReference type="InterPro" id="IPR025110">
    <property type="entry name" value="AMP-bd_C"/>
</dbReference>
<dbReference type="CDD" id="cd04433">
    <property type="entry name" value="AFD_class_I"/>
    <property type="match status" value="1"/>
</dbReference>
<dbReference type="InterPro" id="IPR045851">
    <property type="entry name" value="AMP-bd_C_sf"/>
</dbReference>
<dbReference type="Gene3D" id="3.40.50.12780">
    <property type="entry name" value="N-terminal domain of ligase-like"/>
    <property type="match status" value="1"/>
</dbReference>
<sequence length="574" mass="61504">MRLHPQTTVDEYTRAGLWGQDTWDVLLEKNVAAQPDAISIVDPANREAITDGPPRELTWAELSDLVDRLAVALLDAGIGIDDVVGVQLPNSVELSASLLAITSIGAIASPLPVQYREYELEQLAELAKFRAFVTVSRVSSHRLVDSAMTVKSSVPSLTAVFAFGDSLPVGAVDMGQVSAEVTDFSALRDHRATFTADPNDCVTICWTSGTESTPKAVPRCPNDWYGSAMGSVSAAALSRDDVLLNPFPMVNMAGIAGMFLPWLLTGATLVQHHPFDAPTFFGQLMQRKVTYTVAPPALLTRALASDAASAGVFDSVRVIGSGSAPLSPHMIGEYKERFDIEINNCFGSNEGTCLVGDPVTVPELDRRAVYFPRFGSPDHTWDNTASLGMDNRLVDLATEEEITTAGVPGELRIKGPQVFSGYLAGTASSDPFDKQGYFATGDIFQYVADETGDLRYLQYVDRAKDLIVRGGMNISPAELESMLAGHPAVAEAAMIGIPDPEMGERVAAVVVASGDVDPTLEGILIFLRAQNIAAYKLPESLTVLDELPRNPVGKVTKRELRTMVVAVPSSASKS</sequence>
<keyword evidence="2" id="KW-0436">Ligase</keyword>
<reference evidence="5 6" key="1">
    <citation type="submission" date="2023-10" db="EMBL/GenBank/DDBJ databases">
        <title>Development of a sustainable strategy for remediation of hydrocarbon-contaminated territories based on the waste exchange concept.</title>
        <authorList>
            <person name="Krivoruchko A."/>
        </authorList>
    </citation>
    <scope>NUCLEOTIDE SEQUENCE [LARGE SCALE GENOMIC DNA]</scope>
    <source>
        <strain evidence="5 6">IEGM 1203</strain>
    </source>
</reference>
<name>A0ABU4BXN4_RHOGO</name>
<evidence type="ECO:0000256" key="1">
    <source>
        <dbReference type="ARBA" id="ARBA00006432"/>
    </source>
</evidence>
<comment type="similarity">
    <text evidence="1">Belongs to the ATP-dependent AMP-binding enzyme family.</text>
</comment>
<accession>A0ABU4BXN4</accession>
<dbReference type="PANTHER" id="PTHR43201">
    <property type="entry name" value="ACYL-COA SYNTHETASE"/>
    <property type="match status" value="1"/>
</dbReference>
<keyword evidence="6" id="KW-1185">Reference proteome</keyword>
<evidence type="ECO:0000313" key="5">
    <source>
        <dbReference type="EMBL" id="MDV6268979.1"/>
    </source>
</evidence>
<dbReference type="Pfam" id="PF13193">
    <property type="entry name" value="AMP-binding_C"/>
    <property type="match status" value="1"/>
</dbReference>
<evidence type="ECO:0000256" key="2">
    <source>
        <dbReference type="ARBA" id="ARBA00022598"/>
    </source>
</evidence>
<dbReference type="PROSITE" id="PS00455">
    <property type="entry name" value="AMP_BINDING"/>
    <property type="match status" value="1"/>
</dbReference>
<comment type="caution">
    <text evidence="5">The sequence shown here is derived from an EMBL/GenBank/DDBJ whole genome shotgun (WGS) entry which is preliminary data.</text>
</comment>
<dbReference type="Gene3D" id="3.30.300.30">
    <property type="match status" value="1"/>
</dbReference>
<gene>
    <name evidence="5" type="ORF">R3Q16_20390</name>
</gene>
<evidence type="ECO:0000259" key="4">
    <source>
        <dbReference type="Pfam" id="PF13193"/>
    </source>
</evidence>
<dbReference type="PANTHER" id="PTHR43201:SF5">
    <property type="entry name" value="MEDIUM-CHAIN ACYL-COA LIGASE ACSF2, MITOCHONDRIAL"/>
    <property type="match status" value="1"/>
</dbReference>
<protein>
    <submittedName>
        <fullName evidence="5">Class I adenylate-forming enzyme family protein</fullName>
    </submittedName>
</protein>
<dbReference type="InterPro" id="IPR042099">
    <property type="entry name" value="ANL_N_sf"/>
</dbReference>
<dbReference type="RefSeq" id="WP_317543365.1">
    <property type="nucleotide sequence ID" value="NZ_JAWLKB010000009.1"/>
</dbReference>
<feature type="domain" description="AMP-dependent synthetase/ligase" evidence="3">
    <location>
        <begin position="28"/>
        <end position="423"/>
    </location>
</feature>
<dbReference type="Proteomes" id="UP001185927">
    <property type="component" value="Unassembled WGS sequence"/>
</dbReference>
<dbReference type="InterPro" id="IPR020845">
    <property type="entry name" value="AMP-binding_CS"/>
</dbReference>
<evidence type="ECO:0000313" key="6">
    <source>
        <dbReference type="Proteomes" id="UP001185927"/>
    </source>
</evidence>